<sequence length="145" mass="14707">MLAVCTCVNADADPTCSVTASGVAFGNCNPLASQNSDSTGSVGVTCIGSTSVSYTIAASAGAGSYSTRQQVSGSHTLNYNIFTDSSRKMVWGDGISSGTNAISGSMIATSTGATESYTVYGRIFSGQQTAWVGSYSDILTVTIAY</sequence>
<accession>A0A9X1RVX1</accession>
<dbReference type="Proteomes" id="UP001139308">
    <property type="component" value="Unassembled WGS sequence"/>
</dbReference>
<reference evidence="2" key="1">
    <citation type="submission" date="2022-01" db="EMBL/GenBank/DDBJ databases">
        <title>Genome sequence and assembly of Parabukholderia sp. RG36.</title>
        <authorList>
            <person name="Chhetri G."/>
        </authorList>
    </citation>
    <scope>NUCLEOTIDE SEQUENCE</scope>
    <source>
        <strain evidence="2">RG36</strain>
    </source>
</reference>
<protein>
    <submittedName>
        <fullName evidence="2">Spore coat U domain-containing protein</fullName>
    </submittedName>
</protein>
<dbReference type="InterPro" id="IPR007893">
    <property type="entry name" value="Spore_coat_U/FanG"/>
</dbReference>
<evidence type="ECO:0000313" key="3">
    <source>
        <dbReference type="Proteomes" id="UP001139308"/>
    </source>
</evidence>
<gene>
    <name evidence="2" type="ORF">L5014_27740</name>
</gene>
<feature type="domain" description="Spore coat protein U/FanG" evidence="1">
    <location>
        <begin position="6"/>
        <end position="142"/>
    </location>
</feature>
<name>A0A9X1RVX1_9BURK</name>
<dbReference type="PANTHER" id="PTHR37089">
    <property type="entry name" value="PROTEIN U-RELATED"/>
    <property type="match status" value="1"/>
</dbReference>
<proteinExistence type="predicted"/>
<evidence type="ECO:0000259" key="1">
    <source>
        <dbReference type="Pfam" id="PF05229"/>
    </source>
</evidence>
<evidence type="ECO:0000313" key="2">
    <source>
        <dbReference type="EMBL" id="MCG5077091.1"/>
    </source>
</evidence>
<dbReference type="RefSeq" id="WP_238467036.1">
    <property type="nucleotide sequence ID" value="NZ_JAKLJA010000031.1"/>
</dbReference>
<comment type="caution">
    <text evidence="2">The sequence shown here is derived from an EMBL/GenBank/DDBJ whole genome shotgun (WGS) entry which is preliminary data.</text>
</comment>
<dbReference type="SMART" id="SM00972">
    <property type="entry name" value="SCPU"/>
    <property type="match status" value="1"/>
</dbReference>
<keyword evidence="3" id="KW-1185">Reference proteome</keyword>
<dbReference type="EMBL" id="JAKLJA010000031">
    <property type="protein sequence ID" value="MCG5077091.1"/>
    <property type="molecule type" value="Genomic_DNA"/>
</dbReference>
<dbReference type="InterPro" id="IPR053167">
    <property type="entry name" value="Spore_coat_component"/>
</dbReference>
<organism evidence="2 3">
    <name type="scientific">Paraburkholderia tagetis</name>
    <dbReference type="NCBI Taxonomy" id="2913261"/>
    <lineage>
        <taxon>Bacteria</taxon>
        <taxon>Pseudomonadati</taxon>
        <taxon>Pseudomonadota</taxon>
        <taxon>Betaproteobacteria</taxon>
        <taxon>Burkholderiales</taxon>
        <taxon>Burkholderiaceae</taxon>
        <taxon>Paraburkholderia</taxon>
    </lineage>
</organism>
<dbReference type="PANTHER" id="PTHR37089:SF3">
    <property type="entry name" value="EXPORTED PROTEIN"/>
    <property type="match status" value="1"/>
</dbReference>
<dbReference type="Pfam" id="PF05229">
    <property type="entry name" value="SCPU"/>
    <property type="match status" value="1"/>
</dbReference>
<dbReference type="AlphaFoldDB" id="A0A9X1RVX1"/>